<evidence type="ECO:0000313" key="2">
    <source>
        <dbReference type="EMBL" id="HCT55842.1"/>
    </source>
</evidence>
<dbReference type="InterPro" id="IPR045385">
    <property type="entry name" value="DUF6526"/>
</dbReference>
<reference evidence="2 3" key="1">
    <citation type="journal article" date="2018" name="Nat. Biotechnol.">
        <title>A standardized bacterial taxonomy based on genome phylogeny substantially revises the tree of life.</title>
        <authorList>
            <person name="Parks D.H."/>
            <person name="Chuvochina M."/>
            <person name="Waite D.W."/>
            <person name="Rinke C."/>
            <person name="Skarshewski A."/>
            <person name="Chaumeil P.A."/>
            <person name="Hugenholtz P."/>
        </authorList>
    </citation>
    <scope>NUCLEOTIDE SEQUENCE [LARGE SCALE GENOMIC DNA]</scope>
    <source>
        <strain evidence="2">UBA8844</strain>
    </source>
</reference>
<gene>
    <name evidence="2" type="ORF">DGD08_01375</name>
</gene>
<feature type="transmembrane region" description="Helical" evidence="1">
    <location>
        <begin position="16"/>
        <end position="34"/>
    </location>
</feature>
<dbReference type="EMBL" id="DPIY01000001">
    <property type="protein sequence ID" value="HCT55842.1"/>
    <property type="molecule type" value="Genomic_DNA"/>
</dbReference>
<feature type="transmembrane region" description="Helical" evidence="1">
    <location>
        <begin position="46"/>
        <end position="64"/>
    </location>
</feature>
<keyword evidence="1" id="KW-1133">Transmembrane helix</keyword>
<dbReference type="OMA" id="FMLRQHY"/>
<keyword evidence="1" id="KW-0812">Transmembrane</keyword>
<dbReference type="Pfam" id="PF20136">
    <property type="entry name" value="DUF6526"/>
    <property type="match status" value="1"/>
</dbReference>
<sequence>MSENQNYANHTQLTPYYHFFTSPLAAIFLIWTIVRFVKAPGAETGYFLVGSLALIGVVAVSRLSPLRVQDRLIRLEEQVRFQRVLSPELTARAITTLRPRHYVALRFASDVELPALVEQVIANPALTSKEIKQQIKAWRGDRFRV</sequence>
<name>A0A3D4V511_9BACT</name>
<comment type="caution">
    <text evidence="2">The sequence shown here is derived from an EMBL/GenBank/DDBJ whole genome shotgun (WGS) entry which is preliminary data.</text>
</comment>
<proteinExistence type="predicted"/>
<keyword evidence="1" id="KW-0472">Membrane</keyword>
<evidence type="ECO:0000313" key="3">
    <source>
        <dbReference type="Proteomes" id="UP000264071"/>
    </source>
</evidence>
<dbReference type="AlphaFoldDB" id="A0A3D4V511"/>
<organism evidence="2 3">
    <name type="scientific">Gemmatimonas aurantiaca</name>
    <dbReference type="NCBI Taxonomy" id="173480"/>
    <lineage>
        <taxon>Bacteria</taxon>
        <taxon>Pseudomonadati</taxon>
        <taxon>Gemmatimonadota</taxon>
        <taxon>Gemmatimonadia</taxon>
        <taxon>Gemmatimonadales</taxon>
        <taxon>Gemmatimonadaceae</taxon>
        <taxon>Gemmatimonas</taxon>
    </lineage>
</organism>
<accession>A0A3D4V511</accession>
<dbReference type="Proteomes" id="UP000264071">
    <property type="component" value="Unassembled WGS sequence"/>
</dbReference>
<evidence type="ECO:0000256" key="1">
    <source>
        <dbReference type="SAM" id="Phobius"/>
    </source>
</evidence>
<protein>
    <submittedName>
        <fullName evidence="2">Uncharacterized protein</fullName>
    </submittedName>
</protein>